<dbReference type="AlphaFoldDB" id="A0A2S4L088"/>
<accession>A0A2S4L088</accession>
<sequence>MPAYEYCCKCGGMIVISTTCSACGHKQCSECPASQGLGFVPAMTTVFCCEFRPFSHHVRGTWRLLATF</sequence>
<comment type="caution">
    <text evidence="1">The sequence shown here is derived from an EMBL/GenBank/DDBJ whole genome shotgun (WGS) entry which is preliminary data.</text>
</comment>
<proteinExistence type="predicted"/>
<evidence type="ECO:0000313" key="2">
    <source>
        <dbReference type="Proteomes" id="UP000237481"/>
    </source>
</evidence>
<dbReference type="Proteomes" id="UP000237481">
    <property type="component" value="Unassembled WGS sequence"/>
</dbReference>
<protein>
    <submittedName>
        <fullName evidence="1">Uncharacterized protein</fullName>
    </submittedName>
</protein>
<dbReference type="EMBL" id="PKSG01000398">
    <property type="protein sequence ID" value="POR35817.1"/>
    <property type="molecule type" value="Genomic_DNA"/>
</dbReference>
<reference evidence="1 2" key="1">
    <citation type="submission" date="2018-01" db="EMBL/GenBank/DDBJ databases">
        <title>Harnessing the power of phylogenomics to disentangle the directionality and signatures of interkingdom host jumping in the parasitic fungal genus Tolypocladium.</title>
        <authorList>
            <person name="Quandt C.A."/>
            <person name="Patterson W."/>
            <person name="Spatafora J.W."/>
        </authorList>
    </citation>
    <scope>NUCLEOTIDE SEQUENCE [LARGE SCALE GENOMIC DNA]</scope>
    <source>
        <strain evidence="1 2">NRBC 100945</strain>
    </source>
</reference>
<name>A0A2S4L088_9HYPO</name>
<keyword evidence="2" id="KW-1185">Reference proteome</keyword>
<organism evidence="1 2">
    <name type="scientific">Tolypocladium paradoxum</name>
    <dbReference type="NCBI Taxonomy" id="94208"/>
    <lineage>
        <taxon>Eukaryota</taxon>
        <taxon>Fungi</taxon>
        <taxon>Dikarya</taxon>
        <taxon>Ascomycota</taxon>
        <taxon>Pezizomycotina</taxon>
        <taxon>Sordariomycetes</taxon>
        <taxon>Hypocreomycetidae</taxon>
        <taxon>Hypocreales</taxon>
        <taxon>Ophiocordycipitaceae</taxon>
        <taxon>Tolypocladium</taxon>
    </lineage>
</organism>
<dbReference type="OrthoDB" id="4964810at2759"/>
<evidence type="ECO:0000313" key="1">
    <source>
        <dbReference type="EMBL" id="POR35817.1"/>
    </source>
</evidence>
<gene>
    <name evidence="1" type="ORF">TPAR_03980</name>
</gene>